<evidence type="ECO:0000313" key="1">
    <source>
        <dbReference type="EMBL" id="QNT68225.1"/>
    </source>
</evidence>
<dbReference type="AlphaFoldDB" id="A0A7H1MXN9"/>
<dbReference type="KEGG" id="dvn:HQ394_01125"/>
<sequence length="92" mass="9808">MAENAATEISTVGSRVVYRNRWMTVREDAILRADGAAGIYGVVERPDFVVVIPVEADGSVHLVEQYRYPVGARFWGLPQGACRSAPAGGSGG</sequence>
<evidence type="ECO:0000313" key="2">
    <source>
        <dbReference type="Proteomes" id="UP000516369"/>
    </source>
</evidence>
<accession>A0A7H1MXN9</accession>
<dbReference type="InterPro" id="IPR015797">
    <property type="entry name" value="NUDIX_hydrolase-like_dom_sf"/>
</dbReference>
<organism evidence="1 2">
    <name type="scientific">Defluviicoccus vanus</name>
    <dbReference type="NCBI Taxonomy" id="111831"/>
    <lineage>
        <taxon>Bacteria</taxon>
        <taxon>Pseudomonadati</taxon>
        <taxon>Pseudomonadota</taxon>
        <taxon>Alphaproteobacteria</taxon>
        <taxon>Rhodospirillales</taxon>
        <taxon>Rhodospirillaceae</taxon>
        <taxon>Defluviicoccus</taxon>
    </lineage>
</organism>
<dbReference type="RefSeq" id="WP_190261668.1">
    <property type="nucleotide sequence ID" value="NZ_CP053923.1"/>
</dbReference>
<evidence type="ECO:0008006" key="3">
    <source>
        <dbReference type="Google" id="ProtNLM"/>
    </source>
</evidence>
<keyword evidence="2" id="KW-1185">Reference proteome</keyword>
<dbReference type="Gene3D" id="3.90.79.10">
    <property type="entry name" value="Nucleoside Triphosphate Pyrophosphohydrolase"/>
    <property type="match status" value="1"/>
</dbReference>
<name>A0A7H1MXN9_9PROT</name>
<gene>
    <name evidence="1" type="ORF">HQ394_01125</name>
</gene>
<reference evidence="1 2" key="1">
    <citation type="submission" date="2020-05" db="EMBL/GenBank/DDBJ databases">
        <title>Complete closed genome sequence of Defluviicoccus vanus.</title>
        <authorList>
            <person name="Bessarab I."/>
            <person name="Arumugam K."/>
            <person name="Maszenan A.M."/>
            <person name="Seviour R.J."/>
            <person name="Williams R.B."/>
        </authorList>
    </citation>
    <scope>NUCLEOTIDE SEQUENCE [LARGE SCALE GENOMIC DNA]</scope>
    <source>
        <strain evidence="1 2">Ben 114</strain>
    </source>
</reference>
<dbReference type="EMBL" id="CP053923">
    <property type="protein sequence ID" value="QNT68225.1"/>
    <property type="molecule type" value="Genomic_DNA"/>
</dbReference>
<protein>
    <recommendedName>
        <fullName evidence="3">NUDIX hydrolase</fullName>
    </recommendedName>
</protein>
<dbReference type="Proteomes" id="UP000516369">
    <property type="component" value="Chromosome"/>
</dbReference>
<proteinExistence type="predicted"/>
<dbReference type="SUPFAM" id="SSF55811">
    <property type="entry name" value="Nudix"/>
    <property type="match status" value="1"/>
</dbReference>